<dbReference type="GO" id="GO:0006355">
    <property type="term" value="P:regulation of DNA-templated transcription"/>
    <property type="evidence" value="ECO:0007669"/>
    <property type="project" value="InterPro"/>
</dbReference>
<sequence length="89" mass="10200">MTSPITVRIDAQTKRAAQKTLRDLGLDLSSGVRLFLEQVVATESIPFFPITKKGLRLHHWKIYKKEIAEAQRSGKSYRTAEEMHADIFK</sequence>
<dbReference type="Pfam" id="PF04221">
    <property type="entry name" value="RelB"/>
    <property type="match status" value="1"/>
</dbReference>
<gene>
    <name evidence="1" type="ORF">A2647_02970</name>
</gene>
<reference evidence="1 2" key="1">
    <citation type="journal article" date="2016" name="Nat. Commun.">
        <title>Thousands of microbial genomes shed light on interconnected biogeochemical processes in an aquifer system.</title>
        <authorList>
            <person name="Anantharaman K."/>
            <person name="Brown C.T."/>
            <person name="Hug L.A."/>
            <person name="Sharon I."/>
            <person name="Castelle C.J."/>
            <person name="Probst A.J."/>
            <person name="Thomas B.C."/>
            <person name="Singh A."/>
            <person name="Wilkins M.J."/>
            <person name="Karaoz U."/>
            <person name="Brodie E.L."/>
            <person name="Williams K.H."/>
            <person name="Hubbard S.S."/>
            <person name="Banfield J.F."/>
        </authorList>
    </citation>
    <scope>NUCLEOTIDE SEQUENCE [LARGE SCALE GENOMIC DNA]</scope>
</reference>
<dbReference type="AlphaFoldDB" id="A0A1F6V5X6"/>
<dbReference type="Gene3D" id="1.10.1220.10">
    <property type="entry name" value="Met repressor-like"/>
    <property type="match status" value="1"/>
</dbReference>
<evidence type="ECO:0000313" key="1">
    <source>
        <dbReference type="EMBL" id="OGI64876.1"/>
    </source>
</evidence>
<proteinExistence type="predicted"/>
<dbReference type="InterPro" id="IPR007337">
    <property type="entry name" value="RelB/DinJ"/>
</dbReference>
<dbReference type="InterPro" id="IPR013321">
    <property type="entry name" value="Arc_rbn_hlx_hlx"/>
</dbReference>
<dbReference type="EMBL" id="MFTP01000026">
    <property type="protein sequence ID" value="OGI64876.1"/>
    <property type="molecule type" value="Genomic_DNA"/>
</dbReference>
<accession>A0A1F6V5X6</accession>
<protein>
    <submittedName>
        <fullName evidence="1">Uncharacterized protein</fullName>
    </submittedName>
</protein>
<organism evidence="1 2">
    <name type="scientific">Candidatus Nomurabacteria bacterium RIFCSPHIGHO2_01_FULL_40_24b</name>
    <dbReference type="NCBI Taxonomy" id="1801739"/>
    <lineage>
        <taxon>Bacteria</taxon>
        <taxon>Candidatus Nomuraibacteriota</taxon>
    </lineage>
</organism>
<name>A0A1F6V5X6_9BACT</name>
<dbReference type="NCBIfam" id="TIGR02384">
    <property type="entry name" value="RelB_DinJ"/>
    <property type="match status" value="1"/>
</dbReference>
<evidence type="ECO:0000313" key="2">
    <source>
        <dbReference type="Proteomes" id="UP000177370"/>
    </source>
</evidence>
<comment type="caution">
    <text evidence="1">The sequence shown here is derived from an EMBL/GenBank/DDBJ whole genome shotgun (WGS) entry which is preliminary data.</text>
</comment>
<dbReference type="Proteomes" id="UP000177370">
    <property type="component" value="Unassembled WGS sequence"/>
</dbReference>